<organism evidence="2 3">
    <name type="scientific">Devosia nanyangense</name>
    <dbReference type="NCBI Taxonomy" id="1228055"/>
    <lineage>
        <taxon>Bacteria</taxon>
        <taxon>Pseudomonadati</taxon>
        <taxon>Pseudomonadota</taxon>
        <taxon>Alphaproteobacteria</taxon>
        <taxon>Hyphomicrobiales</taxon>
        <taxon>Devosiaceae</taxon>
        <taxon>Devosia</taxon>
    </lineage>
</organism>
<evidence type="ECO:0008006" key="4">
    <source>
        <dbReference type="Google" id="ProtNLM"/>
    </source>
</evidence>
<accession>A0A933L6R4</accession>
<gene>
    <name evidence="2" type="ORF">HY834_20570</name>
</gene>
<comment type="caution">
    <text evidence="2">The sequence shown here is derived from an EMBL/GenBank/DDBJ whole genome shotgun (WGS) entry which is preliminary data.</text>
</comment>
<name>A0A933L6R4_9HYPH</name>
<proteinExistence type="predicted"/>
<feature type="transmembrane region" description="Helical" evidence="1">
    <location>
        <begin position="137"/>
        <end position="156"/>
    </location>
</feature>
<protein>
    <recommendedName>
        <fullName evidence="4">PilN domain-containing protein</fullName>
    </recommendedName>
</protein>
<dbReference type="EMBL" id="JACRAF010000069">
    <property type="protein sequence ID" value="MBI4924137.1"/>
    <property type="molecule type" value="Genomic_DNA"/>
</dbReference>
<sequence length="289" mass="31612">MTQIDLGHAAESRPRISPFRPVDLIVTADMVLQRKVSVPKSGRQDISSAIELFLRYDTPFDPGDVVVHALELPRGPGAEQAAYMIRVLPRAAIDDALTSFRIRRSQLRKVLVAGGSDTLDEVDVAPALFPQWRWTRWLVIIPIVVVISSICALAFGNLTQLQAKVAEFDQQVATQLAIVKSLGQQLDTLHRGSTGEATVMDLVQKTPSSFEWLEDIRRLLPGTIEISRIEMHSGELRLSVRSPDVLADVQRLGGSHLWSSSLEGAITADPASKQDVATILLKAVAGGRT</sequence>
<keyword evidence="1" id="KW-0812">Transmembrane</keyword>
<evidence type="ECO:0000313" key="3">
    <source>
        <dbReference type="Proteomes" id="UP000782610"/>
    </source>
</evidence>
<keyword evidence="1" id="KW-1133">Transmembrane helix</keyword>
<keyword evidence="1" id="KW-0472">Membrane</keyword>
<reference evidence="2" key="1">
    <citation type="submission" date="2020-07" db="EMBL/GenBank/DDBJ databases">
        <title>Huge and variable diversity of episymbiotic CPR bacteria and DPANN archaea in groundwater ecosystems.</title>
        <authorList>
            <person name="He C.Y."/>
            <person name="Keren R."/>
            <person name="Whittaker M."/>
            <person name="Farag I.F."/>
            <person name="Doudna J."/>
            <person name="Cate J.H.D."/>
            <person name="Banfield J.F."/>
        </authorList>
    </citation>
    <scope>NUCLEOTIDE SEQUENCE</scope>
    <source>
        <strain evidence="2">NC_groundwater_1586_Pr3_B-0.1um_66_15</strain>
    </source>
</reference>
<evidence type="ECO:0000256" key="1">
    <source>
        <dbReference type="SAM" id="Phobius"/>
    </source>
</evidence>
<evidence type="ECO:0000313" key="2">
    <source>
        <dbReference type="EMBL" id="MBI4924137.1"/>
    </source>
</evidence>
<dbReference type="Proteomes" id="UP000782610">
    <property type="component" value="Unassembled WGS sequence"/>
</dbReference>
<dbReference type="AlphaFoldDB" id="A0A933L6R4"/>